<sequence>MDELTLEEAMEELSSAEDFLQFFEVPFEQSVVHVNRLHILQRFHDYISHNPAAEGSDEAAVRAHYRSFLERAYNDFVVSNSVQEKVFAVFKKAAGEAFVSLDSIQR</sequence>
<dbReference type="HAMAP" id="MF_00529">
    <property type="entry name" value="NifW"/>
    <property type="match status" value="1"/>
</dbReference>
<dbReference type="eggNOG" id="ENOG50330W8">
    <property type="taxonomic scope" value="Bacteria"/>
</dbReference>
<dbReference type="STRING" id="62928.azo0548"/>
<dbReference type="KEGG" id="aoa:dqs_0558"/>
<reference evidence="7 8" key="1">
    <citation type="journal article" date="2006" name="Nat. Biotechnol.">
        <title>Complete genome of the mutualistic, N2-fixing grass endophyte Azoarcus sp. strain BH72.</title>
        <authorList>
            <person name="Krause A."/>
            <person name="Ramakumar A."/>
            <person name="Bartels D."/>
            <person name="Battistoni F."/>
            <person name="Bekel T."/>
            <person name="Boch J."/>
            <person name="Boehm M."/>
            <person name="Friedrich F."/>
            <person name="Hurek T."/>
            <person name="Krause L."/>
            <person name="Linke B."/>
            <person name="McHardy A.C."/>
            <person name="Sarkar A."/>
            <person name="Schneiker S."/>
            <person name="Syed A.A."/>
            <person name="Thauer R."/>
            <person name="Vorhoelter F.-J."/>
            <person name="Weidner S."/>
            <person name="Puehler A."/>
            <person name="Reinhold-Hurek B."/>
            <person name="Kaiser O."/>
            <person name="Goesmann A."/>
        </authorList>
    </citation>
    <scope>NUCLEOTIDE SEQUENCE [LARGE SCALE GENOMIC DNA]</scope>
    <source>
        <strain evidence="7 8">BH72</strain>
    </source>
</reference>
<gene>
    <name evidence="6 7" type="primary">nifW</name>
    <name evidence="7" type="ordered locus">azo0548</name>
</gene>
<protein>
    <recommendedName>
        <fullName evidence="4 6">Nitrogenase-stabilizing/protective protein NifW</fullName>
    </recommendedName>
</protein>
<evidence type="ECO:0000313" key="7">
    <source>
        <dbReference type="EMBL" id="CAL93165.1"/>
    </source>
</evidence>
<comment type="subunit">
    <text evidence="3 6">Homotrimer; associates with NifD.</text>
</comment>
<dbReference type="RefSeq" id="WP_011764283.1">
    <property type="nucleotide sequence ID" value="NC_008702.1"/>
</dbReference>
<dbReference type="GO" id="GO:0009399">
    <property type="term" value="P:nitrogen fixation"/>
    <property type="evidence" value="ECO:0007669"/>
    <property type="project" value="UniProtKB-UniRule"/>
</dbReference>
<accession>A1K2W0</accession>
<dbReference type="Proteomes" id="UP000002588">
    <property type="component" value="Chromosome"/>
</dbReference>
<evidence type="ECO:0000256" key="2">
    <source>
        <dbReference type="ARBA" id="ARBA00008351"/>
    </source>
</evidence>
<dbReference type="KEGG" id="azo:azo0548"/>
<keyword evidence="8" id="KW-1185">Reference proteome</keyword>
<dbReference type="HOGENOM" id="CLU_145318_1_0_4"/>
<organism evidence="7 8">
    <name type="scientific">Azoarcus sp. (strain BH72)</name>
    <dbReference type="NCBI Taxonomy" id="418699"/>
    <lineage>
        <taxon>Bacteria</taxon>
        <taxon>Pseudomonadati</taxon>
        <taxon>Pseudomonadota</taxon>
        <taxon>Betaproteobacteria</taxon>
        <taxon>Rhodocyclales</taxon>
        <taxon>Zoogloeaceae</taxon>
        <taxon>Azoarcus</taxon>
    </lineage>
</organism>
<dbReference type="AlphaFoldDB" id="A1K2W0"/>
<keyword evidence="5 6" id="KW-0535">Nitrogen fixation</keyword>
<evidence type="ECO:0000256" key="6">
    <source>
        <dbReference type="HAMAP-Rule" id="MF_00529"/>
    </source>
</evidence>
<dbReference type="InterPro" id="IPR004893">
    <property type="entry name" value="NifW"/>
</dbReference>
<evidence type="ECO:0000313" key="8">
    <source>
        <dbReference type="Proteomes" id="UP000002588"/>
    </source>
</evidence>
<proteinExistence type="inferred from homology"/>
<evidence type="ECO:0000256" key="1">
    <source>
        <dbReference type="ARBA" id="ARBA00002247"/>
    </source>
</evidence>
<evidence type="ECO:0000256" key="5">
    <source>
        <dbReference type="ARBA" id="ARBA00023231"/>
    </source>
</evidence>
<evidence type="ECO:0000256" key="3">
    <source>
        <dbReference type="ARBA" id="ARBA00011284"/>
    </source>
</evidence>
<comment type="similarity">
    <text evidence="2 6">Belongs to the NifW family.</text>
</comment>
<dbReference type="EMBL" id="AM406670">
    <property type="protein sequence ID" value="CAL93165.1"/>
    <property type="molecule type" value="Genomic_DNA"/>
</dbReference>
<dbReference type="PIRSF" id="PIRSF005790">
    <property type="entry name" value="NifW"/>
    <property type="match status" value="1"/>
</dbReference>
<dbReference type="OrthoDB" id="9811868at2"/>
<comment type="function">
    <text evidence="1 6">May protect the nitrogenase Fe-Mo protein from oxidative damage.</text>
</comment>
<dbReference type="Pfam" id="PF03206">
    <property type="entry name" value="NifW"/>
    <property type="match status" value="1"/>
</dbReference>
<name>A1K2W0_AZOSB</name>
<evidence type="ECO:0000256" key="4">
    <source>
        <dbReference type="ARBA" id="ARBA00016274"/>
    </source>
</evidence>